<dbReference type="InterPro" id="IPR010347">
    <property type="entry name" value="Tdp1"/>
</dbReference>
<dbReference type="Pfam" id="PF06087">
    <property type="entry name" value="Tyr-DNA_phospho"/>
    <property type="match status" value="1"/>
</dbReference>
<keyword evidence="4" id="KW-0227">DNA damage</keyword>
<reference evidence="13 14" key="1">
    <citation type="journal article" date="2015" name="Biotechnol. Biofuels">
        <title>Genetic basis of the highly efficient yeast Kluyveromyces marxianus: complete genome sequence and transcriptome analyses.</title>
        <authorList>
            <person name="Lertwattanasakul N."/>
            <person name="Kosaka T."/>
            <person name="Hosoyama A."/>
            <person name="Suzuki Y."/>
            <person name="Rodrussamee N."/>
            <person name="Matsutani M."/>
            <person name="Murata M."/>
            <person name="Fujimoto N."/>
            <person name="Suprayogi"/>
            <person name="Tsuchikane K."/>
            <person name="Limtong S."/>
            <person name="Fujita N."/>
            <person name="Yamada M."/>
        </authorList>
    </citation>
    <scope>NUCLEOTIDE SEQUENCE [LARGE SCALE GENOMIC DNA]</scope>
    <source>
        <strain evidence="14">DMKU3-1042 / BCC 29191 / NBRC 104275</strain>
    </source>
</reference>
<organism evidence="13 14">
    <name type="scientific">Kluyveromyces marxianus (strain DMKU3-1042 / BCC 29191 / NBRC 104275)</name>
    <name type="common">Yeast</name>
    <name type="synonym">Candida kefyr</name>
    <dbReference type="NCBI Taxonomy" id="1003335"/>
    <lineage>
        <taxon>Eukaryota</taxon>
        <taxon>Fungi</taxon>
        <taxon>Dikarya</taxon>
        <taxon>Ascomycota</taxon>
        <taxon>Saccharomycotina</taxon>
        <taxon>Saccharomycetes</taxon>
        <taxon>Saccharomycetales</taxon>
        <taxon>Saccharomycetaceae</taxon>
        <taxon>Kluyveromyces</taxon>
    </lineage>
</organism>
<keyword evidence="5" id="KW-0378">Hydrolase</keyword>
<keyword evidence="7" id="KW-0234">DNA repair</keyword>
<dbReference type="GeneID" id="34714752"/>
<name>W0T5N7_KLUMD</name>
<gene>
    <name evidence="13" type="primary">TDP1</name>
    <name evidence="13" type="ORF">KLMA_20277</name>
</gene>
<dbReference type="GO" id="GO:0005634">
    <property type="term" value="C:nucleus"/>
    <property type="evidence" value="ECO:0007669"/>
    <property type="project" value="UniProtKB-SubCell"/>
</dbReference>
<comment type="similarity">
    <text evidence="2">Belongs to the tyrosyl-DNA phosphodiesterase family.</text>
</comment>
<dbReference type="EMBL" id="AP012214">
    <property type="protein sequence ID" value="BAO38735.1"/>
    <property type="molecule type" value="Genomic_DNA"/>
</dbReference>
<keyword evidence="6" id="KW-0269">Exonuclease</keyword>
<evidence type="ECO:0000313" key="13">
    <source>
        <dbReference type="EMBL" id="BAO38735.1"/>
    </source>
</evidence>
<dbReference type="PANTHER" id="PTHR12415">
    <property type="entry name" value="TYROSYL-DNA PHOSPHODIESTERASE 1"/>
    <property type="match status" value="1"/>
</dbReference>
<evidence type="ECO:0000256" key="7">
    <source>
        <dbReference type="ARBA" id="ARBA00023204"/>
    </source>
</evidence>
<feature type="active site" description="Nucleophile" evidence="9">
    <location>
        <position position="141"/>
    </location>
</feature>
<dbReference type="GO" id="GO:0003697">
    <property type="term" value="F:single-stranded DNA binding"/>
    <property type="evidence" value="ECO:0007669"/>
    <property type="project" value="TreeGrafter"/>
</dbReference>
<feature type="region of interest" description="Disordered" evidence="12">
    <location>
        <begin position="1"/>
        <end position="41"/>
    </location>
</feature>
<evidence type="ECO:0000256" key="2">
    <source>
        <dbReference type="ARBA" id="ARBA00010205"/>
    </source>
</evidence>
<accession>W0T5N7</accession>
<feature type="active site" description="Proton donor/acceptor" evidence="9">
    <location>
        <position position="387"/>
    </location>
</feature>
<feature type="compositionally biased region" description="Basic and acidic residues" evidence="12">
    <location>
        <begin position="1"/>
        <end position="11"/>
    </location>
</feature>
<sequence length="496" mass="55816">MSARDKVREHWASLGTAGKRVGRTTAPRPAGGPAGSPSASPAAPTYTPFKLVHSAVFDGPGSSPNCPTFSLETILASPNLTEIWLFSFGFQTDLFMPLVKDHVQVHIVGQLNTIQSDVPLHHFQNLSVHKVDIGARYGCHHAKIIFAFYKNGHMQMHLPSFNLAREEINLVQQVAWSSPVLYERVGTVPATESGLFYHELIQFLKSYPDYCALSPLIASLARYKWHVLDHQNCQFVYSTPSNGGLQQLKKCLQRSSSSINAHDDESSSYPNLFVQVSSMGNPFRKNRDLLQDVFIPYLYTDWFEHDDFDKKLKSPNYTSPFLAHSTILWPTTNEMNRCMTQGLSAGWFFYNKSHQTASKVLPCLRKHPPLRPNASQSQANRHMVPSHTKYYIQYTDENSIHCPDWLLLTSHNLSQAAWGPTPLRKPMNYECGVLYTSTLGPHRVNLALHSAFESANPRPTPKPNNQSHPTVNIITPYPLKLDRYSSTDTPHTTTMA</sequence>
<dbReference type="Gene3D" id="3.30.870.10">
    <property type="entry name" value="Endonuclease Chain A"/>
    <property type="match status" value="2"/>
</dbReference>
<feature type="binding site" evidence="10">
    <location>
        <position position="143"/>
    </location>
    <ligand>
        <name>substrate</name>
    </ligand>
</feature>
<dbReference type="Proteomes" id="UP000065495">
    <property type="component" value="Chromosome 2"/>
</dbReference>
<feature type="binding site" evidence="10">
    <location>
        <position position="389"/>
    </location>
    <ligand>
        <name>substrate</name>
    </ligand>
</feature>
<evidence type="ECO:0000256" key="12">
    <source>
        <dbReference type="SAM" id="MobiDB-lite"/>
    </source>
</evidence>
<feature type="site" description="Interaction with DNA" evidence="11">
    <location>
        <position position="414"/>
    </location>
</feature>
<evidence type="ECO:0000256" key="5">
    <source>
        <dbReference type="ARBA" id="ARBA00022801"/>
    </source>
</evidence>
<dbReference type="GO" id="GO:0017005">
    <property type="term" value="F:3'-tyrosyl-DNA phosphodiesterase activity"/>
    <property type="evidence" value="ECO:0007669"/>
    <property type="project" value="TreeGrafter"/>
</dbReference>
<dbReference type="AlphaFoldDB" id="W0T5N7"/>
<evidence type="ECO:0000313" key="14">
    <source>
        <dbReference type="Proteomes" id="UP000065495"/>
    </source>
</evidence>
<dbReference type="RefSeq" id="XP_022674607.1">
    <property type="nucleotide sequence ID" value="XM_022817884.1"/>
</dbReference>
<keyword evidence="3" id="KW-0540">Nuclease</keyword>
<evidence type="ECO:0000256" key="9">
    <source>
        <dbReference type="PIRSR" id="PIRSR610347-1"/>
    </source>
</evidence>
<dbReference type="GO" id="GO:0004527">
    <property type="term" value="F:exonuclease activity"/>
    <property type="evidence" value="ECO:0007669"/>
    <property type="project" value="UniProtKB-KW"/>
</dbReference>
<feature type="compositionally biased region" description="Low complexity" evidence="12">
    <location>
        <begin position="23"/>
        <end position="41"/>
    </location>
</feature>
<evidence type="ECO:0000256" key="4">
    <source>
        <dbReference type="ARBA" id="ARBA00022763"/>
    </source>
</evidence>
<evidence type="ECO:0000256" key="3">
    <source>
        <dbReference type="ARBA" id="ARBA00022722"/>
    </source>
</evidence>
<dbReference type="SUPFAM" id="SSF56024">
    <property type="entry name" value="Phospholipase D/nuclease"/>
    <property type="match status" value="2"/>
</dbReference>
<dbReference type="OrthoDB" id="47785at2759"/>
<proteinExistence type="inferred from homology"/>
<dbReference type="GO" id="GO:0003690">
    <property type="term" value="F:double-stranded DNA binding"/>
    <property type="evidence" value="ECO:0007669"/>
    <property type="project" value="TreeGrafter"/>
</dbReference>
<dbReference type="PANTHER" id="PTHR12415:SF0">
    <property type="entry name" value="TYROSYL-DNA PHOSPHODIESTERASE 1"/>
    <property type="match status" value="1"/>
</dbReference>
<evidence type="ECO:0000256" key="8">
    <source>
        <dbReference type="ARBA" id="ARBA00023242"/>
    </source>
</evidence>
<comment type="subcellular location">
    <subcellularLocation>
        <location evidence="1">Nucleus</location>
    </subcellularLocation>
</comment>
<evidence type="ECO:0000256" key="1">
    <source>
        <dbReference type="ARBA" id="ARBA00004123"/>
    </source>
</evidence>
<protein>
    <submittedName>
        <fullName evidence="13">TYROSYL-DNA PHOSPHODIESTERASE 1</fullName>
    </submittedName>
</protein>
<dbReference type="GO" id="GO:0006281">
    <property type="term" value="P:DNA repair"/>
    <property type="evidence" value="ECO:0007669"/>
    <property type="project" value="UniProtKB-KW"/>
</dbReference>
<evidence type="ECO:0000256" key="11">
    <source>
        <dbReference type="PIRSR" id="PIRSR610347-3"/>
    </source>
</evidence>
<keyword evidence="8" id="KW-0539">Nucleus</keyword>
<evidence type="ECO:0000256" key="6">
    <source>
        <dbReference type="ARBA" id="ARBA00022839"/>
    </source>
</evidence>
<dbReference type="VEuPathDB" id="FungiDB:KLMA_20277"/>
<dbReference type="KEGG" id="kmx:KLMA_20277"/>
<evidence type="ECO:0000256" key="10">
    <source>
        <dbReference type="PIRSR" id="PIRSR610347-2"/>
    </source>
</evidence>